<dbReference type="AlphaFoldDB" id="A0A087A0B4"/>
<evidence type="ECO:0000256" key="1">
    <source>
        <dbReference type="SAM" id="MobiDB-lite"/>
    </source>
</evidence>
<organism evidence="2 3">
    <name type="scientific">Bifidobacterium biavatii DSM 23969</name>
    <dbReference type="NCBI Taxonomy" id="1437608"/>
    <lineage>
        <taxon>Bacteria</taxon>
        <taxon>Bacillati</taxon>
        <taxon>Actinomycetota</taxon>
        <taxon>Actinomycetes</taxon>
        <taxon>Bifidobacteriales</taxon>
        <taxon>Bifidobacteriaceae</taxon>
        <taxon>Bifidobacterium</taxon>
    </lineage>
</organism>
<protein>
    <submittedName>
        <fullName evidence="2">Uncharacterized protein</fullName>
    </submittedName>
</protein>
<comment type="caution">
    <text evidence="2">The sequence shown here is derived from an EMBL/GenBank/DDBJ whole genome shotgun (WGS) entry which is preliminary data.</text>
</comment>
<dbReference type="EMBL" id="JGYN01000006">
    <property type="protein sequence ID" value="KFI52214.1"/>
    <property type="molecule type" value="Genomic_DNA"/>
</dbReference>
<accession>A0A087A0B4</accession>
<gene>
    <name evidence="2" type="ORF">BBIA_0509</name>
</gene>
<evidence type="ECO:0000313" key="2">
    <source>
        <dbReference type="EMBL" id="KFI52214.1"/>
    </source>
</evidence>
<keyword evidence="3" id="KW-1185">Reference proteome</keyword>
<reference evidence="2 3" key="1">
    <citation type="submission" date="2014-03" db="EMBL/GenBank/DDBJ databases">
        <title>Genomics of Bifidobacteria.</title>
        <authorList>
            <person name="Ventura M."/>
            <person name="Milani C."/>
            <person name="Lugli G.A."/>
        </authorList>
    </citation>
    <scope>NUCLEOTIDE SEQUENCE [LARGE SCALE GENOMIC DNA]</scope>
    <source>
        <strain evidence="2 3">DSM 23969</strain>
    </source>
</reference>
<proteinExistence type="predicted"/>
<feature type="region of interest" description="Disordered" evidence="1">
    <location>
        <begin position="21"/>
        <end position="43"/>
    </location>
</feature>
<sequence>MSIMHHDTMRLDFAEPWLLSSQPSSNSAYEPQYDTPAVRGRRA</sequence>
<evidence type="ECO:0000313" key="3">
    <source>
        <dbReference type="Proteomes" id="UP000029108"/>
    </source>
</evidence>
<name>A0A087A0B4_9BIFI</name>
<dbReference type="RefSeq" id="WP_274518575.1">
    <property type="nucleotide sequence ID" value="NZ_JDUU01000013.1"/>
</dbReference>
<dbReference type="Proteomes" id="UP000029108">
    <property type="component" value="Unassembled WGS sequence"/>
</dbReference>